<dbReference type="InterPro" id="IPR023809">
    <property type="entry name" value="Thiopep_bacteriocin_synth_dom"/>
</dbReference>
<gene>
    <name evidence="2" type="ORF">EDD27_7769</name>
</gene>
<dbReference type="Pfam" id="PF14028">
    <property type="entry name" value="Lant_dehydr_C"/>
    <property type="match status" value="1"/>
</dbReference>
<comment type="caution">
    <text evidence="2">The sequence shown here is derived from an EMBL/GenBank/DDBJ whole genome shotgun (WGS) entry which is preliminary data.</text>
</comment>
<reference evidence="2 3" key="1">
    <citation type="submission" date="2019-01" db="EMBL/GenBank/DDBJ databases">
        <title>Sequencing the genomes of 1000 actinobacteria strains.</title>
        <authorList>
            <person name="Klenk H.-P."/>
        </authorList>
    </citation>
    <scope>NUCLEOTIDE SEQUENCE [LARGE SCALE GENOMIC DNA]</scope>
    <source>
        <strain evidence="2 3">DSM 43925</strain>
    </source>
</reference>
<accession>A0A438MGT3</accession>
<feature type="domain" description="Thiopeptide-type bacteriocin biosynthesis" evidence="1">
    <location>
        <begin position="6"/>
        <end position="279"/>
    </location>
</feature>
<dbReference type="EMBL" id="SAUN01000001">
    <property type="protein sequence ID" value="RVX44993.1"/>
    <property type="molecule type" value="Genomic_DNA"/>
</dbReference>
<protein>
    <submittedName>
        <fullName evidence="2">Thiopeptide-type bacteriocin biosynthesis protein</fullName>
    </submittedName>
</protein>
<dbReference type="AlphaFoldDB" id="A0A438MGT3"/>
<evidence type="ECO:0000313" key="2">
    <source>
        <dbReference type="EMBL" id="RVX44993.1"/>
    </source>
</evidence>
<proteinExistence type="predicted"/>
<keyword evidence="3" id="KW-1185">Reference proteome</keyword>
<name>A0A438MGT3_9ACTN</name>
<organism evidence="2 3">
    <name type="scientific">Nonomuraea polychroma</name>
    <dbReference type="NCBI Taxonomy" id="46176"/>
    <lineage>
        <taxon>Bacteria</taxon>
        <taxon>Bacillati</taxon>
        <taxon>Actinomycetota</taxon>
        <taxon>Actinomycetes</taxon>
        <taxon>Streptosporangiales</taxon>
        <taxon>Streptosporangiaceae</taxon>
        <taxon>Nonomuraea</taxon>
    </lineage>
</organism>
<dbReference type="NCBIfam" id="TIGR03891">
    <property type="entry name" value="thiopep_ocin"/>
    <property type="match status" value="1"/>
</dbReference>
<evidence type="ECO:0000313" key="3">
    <source>
        <dbReference type="Proteomes" id="UP000284824"/>
    </source>
</evidence>
<dbReference type="Proteomes" id="UP000284824">
    <property type="component" value="Unassembled WGS sequence"/>
</dbReference>
<sequence>MGHDEWVSAHIFYHGDQDPVIVYLIRLIVEELADGGARPDFFFLRYWEGGPHVRLRVRAEPRDYDRVRRVIEARCRTFFRSCPSADAIRQEEYEKTAALLARGEGMTDFARELAPNNSVSFIPYRREYPRYGRAAMAAVEAHFVDSSRIVLNMLSEGATPKQRVTAVVAMYLIAWLRLGRTAEIAPLDADYADLFARQRDVLLPLGRRMRALVDHTHQISLDDGLAGWSRTMARLREALEADRRRLPGVMTTCAHLAANRLGVDLVSERYASSLAARTVLELCEEEQLA</sequence>
<evidence type="ECO:0000259" key="1">
    <source>
        <dbReference type="Pfam" id="PF14028"/>
    </source>
</evidence>
<dbReference type="RefSeq" id="WP_164903976.1">
    <property type="nucleotide sequence ID" value="NZ_SAUN01000001.1"/>
</dbReference>